<feature type="transmembrane region" description="Helical" evidence="6">
    <location>
        <begin position="12"/>
        <end position="28"/>
    </location>
</feature>
<keyword evidence="8" id="KW-1185">Reference proteome</keyword>
<dbReference type="InterPro" id="IPR002549">
    <property type="entry name" value="AI-2E-like"/>
</dbReference>
<keyword evidence="3 6" id="KW-0812">Transmembrane</keyword>
<proteinExistence type="inferred from homology"/>
<feature type="transmembrane region" description="Helical" evidence="6">
    <location>
        <begin position="313"/>
        <end position="343"/>
    </location>
</feature>
<evidence type="ECO:0000256" key="4">
    <source>
        <dbReference type="ARBA" id="ARBA00022989"/>
    </source>
</evidence>
<feature type="transmembrane region" description="Helical" evidence="6">
    <location>
        <begin position="276"/>
        <end position="293"/>
    </location>
</feature>
<evidence type="ECO:0000256" key="5">
    <source>
        <dbReference type="ARBA" id="ARBA00023136"/>
    </source>
</evidence>
<evidence type="ECO:0000256" key="6">
    <source>
        <dbReference type="SAM" id="Phobius"/>
    </source>
</evidence>
<sequence length="358" mass="39036">MTQLDKSQTRYRKAFILLLLVSILATFLAIIHEYIIVTLLAVIFTALLYPVYTQVVKILHGRRALSSVIVLVLAILVVGLPLLGLLGVVAAEAIQISEDVKPWIEKKIPDQYDLSRDLPEQLPFSEQLEPYESRIIAKVGELAGNTGEFLAKSISKITQGTISIVVKLFIMVYAMFFFFIWGPDTLTALMRYIPLTEKDRLHILEIGLATTKAILKSILVIGVLQGILVGLAFWAAGIKGAIFWGTIVVVFSAVPGLGAPIIWIPGVIYLAATGQTGWAIGMTVWGIAVVGLVDNILRPHIVGSEAKMPDLLVLLATLGGILMFGAIGIIIGPVIAALLVTILEIYRKIFYDLYSTSE</sequence>
<dbReference type="PANTHER" id="PTHR21716:SF4">
    <property type="entry name" value="TRANSMEMBRANE PROTEIN 245"/>
    <property type="match status" value="1"/>
</dbReference>
<reference evidence="7 8" key="1">
    <citation type="submission" date="2019-03" db="EMBL/GenBank/DDBJ databases">
        <title>The genome sequence of Nitrosococcus wardiae strain D1FHST reveals the archetypal metabolic capacity of ammonia-oxidizing Gammaproteobacteria.</title>
        <authorList>
            <person name="Wang L."/>
            <person name="Lim C.K."/>
            <person name="Hanson T.E."/>
            <person name="Dang H."/>
            <person name="Klotz M.G."/>
        </authorList>
    </citation>
    <scope>NUCLEOTIDE SEQUENCE [LARGE SCALE GENOMIC DNA]</scope>
    <source>
        <strain evidence="7 8">D1FHS</strain>
    </source>
</reference>
<gene>
    <name evidence="7" type="ORF">E3U44_15200</name>
</gene>
<evidence type="ECO:0000313" key="7">
    <source>
        <dbReference type="EMBL" id="QBQ55705.1"/>
    </source>
</evidence>
<feature type="transmembrane region" description="Helical" evidence="6">
    <location>
        <begin position="214"/>
        <end position="236"/>
    </location>
</feature>
<dbReference type="RefSeq" id="WP_134358962.1">
    <property type="nucleotide sequence ID" value="NZ_CP038033.1"/>
</dbReference>
<protein>
    <submittedName>
        <fullName evidence="7">AI-2E family transporter</fullName>
    </submittedName>
</protein>
<organism evidence="7 8">
    <name type="scientific">Nitrosococcus wardiae</name>
    <dbReference type="NCBI Taxonomy" id="1814290"/>
    <lineage>
        <taxon>Bacteria</taxon>
        <taxon>Pseudomonadati</taxon>
        <taxon>Pseudomonadota</taxon>
        <taxon>Gammaproteobacteria</taxon>
        <taxon>Chromatiales</taxon>
        <taxon>Chromatiaceae</taxon>
        <taxon>Nitrosococcus</taxon>
    </lineage>
</organism>
<feature type="transmembrane region" description="Helical" evidence="6">
    <location>
        <begin position="242"/>
        <end position="264"/>
    </location>
</feature>
<keyword evidence="5 6" id="KW-0472">Membrane</keyword>
<dbReference type="KEGG" id="nwr:E3U44_15200"/>
<feature type="transmembrane region" description="Helical" evidence="6">
    <location>
        <begin position="64"/>
        <end position="91"/>
    </location>
</feature>
<feature type="transmembrane region" description="Helical" evidence="6">
    <location>
        <begin position="34"/>
        <end position="52"/>
    </location>
</feature>
<evidence type="ECO:0000256" key="2">
    <source>
        <dbReference type="ARBA" id="ARBA00009773"/>
    </source>
</evidence>
<dbReference type="AlphaFoldDB" id="A0A4V1AW80"/>
<dbReference type="OrthoDB" id="106838at2"/>
<evidence type="ECO:0000256" key="3">
    <source>
        <dbReference type="ARBA" id="ARBA00022692"/>
    </source>
</evidence>
<evidence type="ECO:0000313" key="8">
    <source>
        <dbReference type="Proteomes" id="UP000294325"/>
    </source>
</evidence>
<evidence type="ECO:0000256" key="1">
    <source>
        <dbReference type="ARBA" id="ARBA00004141"/>
    </source>
</evidence>
<comment type="similarity">
    <text evidence="2">Belongs to the autoinducer-2 exporter (AI-2E) (TC 2.A.86) family.</text>
</comment>
<feature type="transmembrane region" description="Helical" evidence="6">
    <location>
        <begin position="170"/>
        <end position="193"/>
    </location>
</feature>
<accession>A0A4V1AW80</accession>
<dbReference type="Proteomes" id="UP000294325">
    <property type="component" value="Chromosome"/>
</dbReference>
<dbReference type="EMBL" id="CP038033">
    <property type="protein sequence ID" value="QBQ55705.1"/>
    <property type="molecule type" value="Genomic_DNA"/>
</dbReference>
<comment type="subcellular location">
    <subcellularLocation>
        <location evidence="1">Membrane</location>
        <topology evidence="1">Multi-pass membrane protein</topology>
    </subcellularLocation>
</comment>
<name>A0A4V1AW80_9GAMM</name>
<dbReference type="GO" id="GO:0016020">
    <property type="term" value="C:membrane"/>
    <property type="evidence" value="ECO:0007669"/>
    <property type="project" value="UniProtKB-SubCell"/>
</dbReference>
<dbReference type="PANTHER" id="PTHR21716">
    <property type="entry name" value="TRANSMEMBRANE PROTEIN"/>
    <property type="match status" value="1"/>
</dbReference>
<keyword evidence="4 6" id="KW-1133">Transmembrane helix</keyword>
<dbReference type="Pfam" id="PF01594">
    <property type="entry name" value="AI-2E_transport"/>
    <property type="match status" value="1"/>
</dbReference>